<evidence type="ECO:0000256" key="1">
    <source>
        <dbReference type="ARBA" id="ARBA00010876"/>
    </source>
</evidence>
<dbReference type="Gene3D" id="3.30.2350.10">
    <property type="entry name" value="Pseudouridine synthase"/>
    <property type="match status" value="1"/>
</dbReference>
<protein>
    <submittedName>
        <fullName evidence="3">RluA family pseudouridine synthase</fullName>
    </submittedName>
</protein>
<dbReference type="InterPro" id="IPR006145">
    <property type="entry name" value="PsdUridine_synth_RsuA/RluA"/>
</dbReference>
<dbReference type="InterPro" id="IPR006224">
    <property type="entry name" value="PsdUridine_synth_RluA-like_CS"/>
</dbReference>
<dbReference type="Proteomes" id="UP000281474">
    <property type="component" value="Unassembled WGS sequence"/>
</dbReference>
<evidence type="ECO:0000313" key="3">
    <source>
        <dbReference type="EMBL" id="RLV61100.1"/>
    </source>
</evidence>
<gene>
    <name evidence="3" type="ORF">D5018_03640</name>
</gene>
<dbReference type="PROSITE" id="PS01129">
    <property type="entry name" value="PSI_RLU"/>
    <property type="match status" value="1"/>
</dbReference>
<dbReference type="GO" id="GO:0140098">
    <property type="term" value="F:catalytic activity, acting on RNA"/>
    <property type="evidence" value="ECO:0007669"/>
    <property type="project" value="UniProtKB-ARBA"/>
</dbReference>
<accession>A0A3L8Q0W8</accession>
<dbReference type="GO" id="GO:0000455">
    <property type="term" value="P:enzyme-directed rRNA pseudouridine synthesis"/>
    <property type="evidence" value="ECO:0007669"/>
    <property type="project" value="TreeGrafter"/>
</dbReference>
<dbReference type="SUPFAM" id="SSF55120">
    <property type="entry name" value="Pseudouridine synthase"/>
    <property type="match status" value="1"/>
</dbReference>
<keyword evidence="4" id="KW-1185">Reference proteome</keyword>
<dbReference type="Pfam" id="PF00849">
    <property type="entry name" value="PseudoU_synth_2"/>
    <property type="match status" value="1"/>
</dbReference>
<feature type="domain" description="Pseudouridine synthase RsuA/RluA-like" evidence="2">
    <location>
        <begin position="93"/>
        <end position="231"/>
    </location>
</feature>
<dbReference type="InterPro" id="IPR050188">
    <property type="entry name" value="RluA_PseudoU_synthase"/>
</dbReference>
<dbReference type="GO" id="GO:0009982">
    <property type="term" value="F:pseudouridine synthase activity"/>
    <property type="evidence" value="ECO:0007669"/>
    <property type="project" value="InterPro"/>
</dbReference>
<evidence type="ECO:0000259" key="2">
    <source>
        <dbReference type="Pfam" id="PF00849"/>
    </source>
</evidence>
<proteinExistence type="inferred from homology"/>
<comment type="caution">
    <text evidence="3">The sequence shown here is derived from an EMBL/GenBank/DDBJ whole genome shotgun (WGS) entry which is preliminary data.</text>
</comment>
<reference evidence="3 4" key="1">
    <citation type="submission" date="2018-09" db="EMBL/GenBank/DDBJ databases">
        <title>Phylogeny of the Shewanellaceae, and recommendation for two new genera, Pseudoshewanella and Parashewanella.</title>
        <authorList>
            <person name="Wang G."/>
        </authorList>
    </citation>
    <scope>NUCLEOTIDE SEQUENCE [LARGE SCALE GENOMIC DNA]</scope>
    <source>
        <strain evidence="3 4">C51</strain>
    </source>
</reference>
<dbReference type="PANTHER" id="PTHR21600:SF87">
    <property type="entry name" value="RNA PSEUDOURIDYLATE SYNTHASE DOMAIN-CONTAINING PROTEIN 1"/>
    <property type="match status" value="1"/>
</dbReference>
<dbReference type="RefSeq" id="WP_121837620.1">
    <property type="nucleotide sequence ID" value="NZ_ML014757.1"/>
</dbReference>
<dbReference type="GO" id="GO:0003723">
    <property type="term" value="F:RNA binding"/>
    <property type="evidence" value="ECO:0007669"/>
    <property type="project" value="InterPro"/>
</dbReference>
<name>A0A3L8Q0W8_9GAMM</name>
<organism evidence="3 4">
    <name type="scientific">Parashewanella curva</name>
    <dbReference type="NCBI Taxonomy" id="2338552"/>
    <lineage>
        <taxon>Bacteria</taxon>
        <taxon>Pseudomonadati</taxon>
        <taxon>Pseudomonadota</taxon>
        <taxon>Gammaproteobacteria</taxon>
        <taxon>Alteromonadales</taxon>
        <taxon>Shewanellaceae</taxon>
        <taxon>Parashewanella</taxon>
    </lineage>
</organism>
<evidence type="ECO:0000313" key="4">
    <source>
        <dbReference type="Proteomes" id="UP000281474"/>
    </source>
</evidence>
<dbReference type="PANTHER" id="PTHR21600">
    <property type="entry name" value="MITOCHONDRIAL RNA PSEUDOURIDINE SYNTHASE"/>
    <property type="match status" value="1"/>
</dbReference>
<dbReference type="CDD" id="cd02869">
    <property type="entry name" value="PseudoU_synth_RluA_like"/>
    <property type="match status" value="1"/>
</dbReference>
<dbReference type="EMBL" id="QZEI01000008">
    <property type="protein sequence ID" value="RLV61100.1"/>
    <property type="molecule type" value="Genomic_DNA"/>
</dbReference>
<comment type="similarity">
    <text evidence="1">Belongs to the pseudouridine synthase RluA family.</text>
</comment>
<dbReference type="AlphaFoldDB" id="A0A3L8Q0W8"/>
<dbReference type="InterPro" id="IPR020103">
    <property type="entry name" value="PsdUridine_synth_cat_dom_sf"/>
</dbReference>
<dbReference type="OrthoDB" id="9785808at2"/>
<sequence length="283" mass="32494">MDKLELTLPIDESNYQTKPSQLLASSSQLTQAQIKDAMHKGAVWLYRGKSKQRLRRASKSLLPEDKLELNYNSQLLQQSAPAPSLIFDGDVFSVWFKPFGLNCQGSRWADHLSINRWVESNFHKLTGKNERPVFLIHRLDRATSGLILLCHTKKAARLFSEMFHSRKVDKRYQAIVHGDFSSIPMEYLVDHPIDNKPSSSKFSFVGKNEKYSKVDVKLLTGRKHQIRKHLSFIEFPIVGDRMHGISGDEARDLQLQAVSLSFICPFTQKLYQFKVEDSLMLSL</sequence>